<dbReference type="Gene3D" id="3.40.20.20">
    <property type="match status" value="2"/>
</dbReference>
<organism evidence="8 9">
    <name type="scientific">Clostridium cibarium</name>
    <dbReference type="NCBI Taxonomy" id="2762247"/>
    <lineage>
        <taxon>Bacteria</taxon>
        <taxon>Bacillati</taxon>
        <taxon>Bacillota</taxon>
        <taxon>Clostridia</taxon>
        <taxon>Eubacteriales</taxon>
        <taxon>Clostridiaceae</taxon>
        <taxon>Clostridium</taxon>
    </lineage>
</organism>
<feature type="signal peptide" evidence="7">
    <location>
        <begin position="1"/>
        <end position="26"/>
    </location>
</feature>
<evidence type="ECO:0000313" key="8">
    <source>
        <dbReference type="EMBL" id="MBD7911553.1"/>
    </source>
</evidence>
<dbReference type="RefSeq" id="WP_191768423.1">
    <property type="nucleotide sequence ID" value="NZ_JACSRA010000012.1"/>
</dbReference>
<dbReference type="PIRSF" id="PIRSF001013">
    <property type="entry name" value="Barnase"/>
    <property type="match status" value="1"/>
</dbReference>
<evidence type="ECO:0000256" key="2">
    <source>
        <dbReference type="ARBA" id="ARBA00009006"/>
    </source>
</evidence>
<evidence type="ECO:0000256" key="4">
    <source>
        <dbReference type="ARBA" id="ARBA00022525"/>
    </source>
</evidence>
<accession>A0ABR8PTQ2</accession>
<evidence type="ECO:0000256" key="1">
    <source>
        <dbReference type="ARBA" id="ARBA00004613"/>
    </source>
</evidence>
<keyword evidence="4 7" id="KW-0964">Secreted</keyword>
<name>A0ABR8PTQ2_9CLOT</name>
<dbReference type="CDD" id="cd00933">
    <property type="entry name" value="barnase"/>
    <property type="match status" value="1"/>
</dbReference>
<reference evidence="8 9" key="1">
    <citation type="submission" date="2020-08" db="EMBL/GenBank/DDBJ databases">
        <title>A Genomic Blueprint of the Chicken Gut Microbiome.</title>
        <authorList>
            <person name="Gilroy R."/>
            <person name="Ravi A."/>
            <person name="Getino M."/>
            <person name="Pursley I."/>
            <person name="Horton D.L."/>
            <person name="Alikhan N.-F."/>
            <person name="Baker D."/>
            <person name="Gharbi K."/>
            <person name="Hall N."/>
            <person name="Watson M."/>
            <person name="Adriaenssens E.M."/>
            <person name="Foster-Nyarko E."/>
            <person name="Jarju S."/>
            <person name="Secka A."/>
            <person name="Antonio M."/>
            <person name="Oren A."/>
            <person name="Chaudhuri R."/>
            <person name="La Ragione R.M."/>
            <person name="Hildebrand F."/>
            <person name="Pallen M.J."/>
        </authorList>
    </citation>
    <scope>NUCLEOTIDE SEQUENCE [LARGE SCALE GENOMIC DNA]</scope>
    <source>
        <strain evidence="8 9">Sa3CVN1</strain>
    </source>
</reference>
<dbReference type="SUPFAM" id="SSF53933">
    <property type="entry name" value="Microbial ribonucleases"/>
    <property type="match status" value="1"/>
</dbReference>
<comment type="similarity">
    <text evidence="2 7">Belongs to the ribonuclease N1/T1 family.</text>
</comment>
<dbReference type="InterPro" id="IPR016191">
    <property type="entry name" value="Ribonuclease/ribotoxin"/>
</dbReference>
<evidence type="ECO:0000256" key="5">
    <source>
        <dbReference type="ARBA" id="ARBA00022722"/>
    </source>
</evidence>
<keyword evidence="7" id="KW-0255">Endonuclease</keyword>
<evidence type="ECO:0000256" key="3">
    <source>
        <dbReference type="ARBA" id="ARBA00022214"/>
    </source>
</evidence>
<comment type="subcellular location">
    <subcellularLocation>
        <location evidence="1 7">Secreted</location>
    </subcellularLocation>
</comment>
<dbReference type="PRINTS" id="PR00117">
    <property type="entry name" value="BARNASE"/>
</dbReference>
<dbReference type="InterPro" id="IPR053753">
    <property type="entry name" value="RNase_N1/T1-like_sf"/>
</dbReference>
<dbReference type="EMBL" id="JACSRA010000012">
    <property type="protein sequence ID" value="MBD7911553.1"/>
    <property type="molecule type" value="Genomic_DNA"/>
</dbReference>
<feature type="chain" id="PRO_5045016926" description="Ribonuclease" evidence="7">
    <location>
        <begin position="27"/>
        <end position="155"/>
    </location>
</feature>
<sequence>MKKFIKKLNFFLIFAFLFTTIFTVTSLNTASAYSIDEANLARYNVINDFKGVADYIHEYGVLPSNYITKAKAKRLGWRPGRDLWQYAPGKSIGGDIFTNVEKSLPDAKGRVWHECDINYNGGHRGADRLLYSNDGLIYGTIDHYQTFTCYYSGKN</sequence>
<evidence type="ECO:0000256" key="6">
    <source>
        <dbReference type="ARBA" id="ARBA00022801"/>
    </source>
</evidence>
<comment type="caution">
    <text evidence="8">The sequence shown here is derived from an EMBL/GenBank/DDBJ whole genome shotgun (WGS) entry which is preliminary data.</text>
</comment>
<keyword evidence="5 7" id="KW-0540">Nuclease</keyword>
<keyword evidence="7" id="KW-0732">Signal</keyword>
<dbReference type="Pfam" id="PF00545">
    <property type="entry name" value="Ribonuclease"/>
    <property type="match status" value="1"/>
</dbReference>
<dbReference type="InterPro" id="IPR001887">
    <property type="entry name" value="Barnase"/>
</dbReference>
<evidence type="ECO:0000256" key="7">
    <source>
        <dbReference type="PIRNR" id="PIRNR001013"/>
    </source>
</evidence>
<gene>
    <name evidence="8" type="ORF">H9661_09310</name>
</gene>
<dbReference type="InterPro" id="IPR000026">
    <property type="entry name" value="N1-like"/>
</dbReference>
<dbReference type="Proteomes" id="UP000627781">
    <property type="component" value="Unassembled WGS sequence"/>
</dbReference>
<keyword evidence="6 7" id="KW-0378">Hydrolase</keyword>
<protein>
    <recommendedName>
        <fullName evidence="3 7">Ribonuclease</fullName>
        <ecNumber evidence="7">3.1.27.-</ecNumber>
    </recommendedName>
</protein>
<keyword evidence="9" id="KW-1185">Reference proteome</keyword>
<evidence type="ECO:0000313" key="9">
    <source>
        <dbReference type="Proteomes" id="UP000627781"/>
    </source>
</evidence>
<proteinExistence type="inferred from homology"/>
<dbReference type="EC" id="3.1.27.-" evidence="7"/>